<name>A0AAE1JBW6_9HYPO</name>
<dbReference type="RefSeq" id="XP_062758729.1">
    <property type="nucleotide sequence ID" value="XM_062896707.1"/>
</dbReference>
<keyword evidence="8 11" id="KW-1133">Transmembrane helix</keyword>
<dbReference type="CDD" id="cd18579">
    <property type="entry name" value="ABC_6TM_ABCC_D1"/>
    <property type="match status" value="1"/>
</dbReference>
<evidence type="ECO:0000256" key="7">
    <source>
        <dbReference type="ARBA" id="ARBA00022840"/>
    </source>
</evidence>
<feature type="transmembrane region" description="Helical" evidence="11">
    <location>
        <begin position="30"/>
        <end position="51"/>
    </location>
</feature>
<keyword evidence="6" id="KW-0547">Nucleotide-binding</keyword>
<feature type="domain" description="ABC transporter" evidence="12">
    <location>
        <begin position="609"/>
        <end position="836"/>
    </location>
</feature>
<dbReference type="Gene3D" id="1.20.1560.10">
    <property type="entry name" value="ABC transporter type 1, transmembrane domain"/>
    <property type="match status" value="2"/>
</dbReference>
<dbReference type="Proteomes" id="UP001273209">
    <property type="component" value="Unassembled WGS sequence"/>
</dbReference>
<dbReference type="Gene3D" id="3.40.50.300">
    <property type="entry name" value="P-loop containing nucleotide triphosphate hydrolases"/>
    <property type="match status" value="2"/>
</dbReference>
<dbReference type="GO" id="GO:0140359">
    <property type="term" value="F:ABC-type transporter activity"/>
    <property type="evidence" value="ECO:0007669"/>
    <property type="project" value="InterPro"/>
</dbReference>
<evidence type="ECO:0008006" key="16">
    <source>
        <dbReference type="Google" id="ProtNLM"/>
    </source>
</evidence>
<evidence type="ECO:0000256" key="2">
    <source>
        <dbReference type="ARBA" id="ARBA00009726"/>
    </source>
</evidence>
<protein>
    <recommendedName>
        <fullName evidence="16">ABC transporter</fullName>
    </recommendedName>
</protein>
<keyword evidence="10" id="KW-0325">Glycoprotein</keyword>
<dbReference type="PANTHER" id="PTHR24223:SF399">
    <property type="entry name" value="ABC TRANSPORTER ATNG"/>
    <property type="match status" value="1"/>
</dbReference>
<dbReference type="PROSITE" id="PS00211">
    <property type="entry name" value="ABC_TRANSPORTER_1"/>
    <property type="match status" value="2"/>
</dbReference>
<feature type="transmembrane region" description="Helical" evidence="11">
    <location>
        <begin position="72"/>
        <end position="93"/>
    </location>
</feature>
<dbReference type="InterPro" id="IPR050173">
    <property type="entry name" value="ABC_transporter_C-like"/>
</dbReference>
<comment type="similarity">
    <text evidence="2">Belongs to the ABC transporter superfamily. ABCC family. Conjugate transporter (TC 3.A.1.208) subfamily.</text>
</comment>
<dbReference type="InterPro" id="IPR036640">
    <property type="entry name" value="ABC1_TM_sf"/>
</dbReference>
<feature type="transmembrane region" description="Helical" evidence="11">
    <location>
        <begin position="519"/>
        <end position="540"/>
    </location>
</feature>
<dbReference type="PROSITE" id="PS50893">
    <property type="entry name" value="ABC_TRANSPORTER_2"/>
    <property type="match status" value="2"/>
</dbReference>
<evidence type="ECO:0000256" key="5">
    <source>
        <dbReference type="ARBA" id="ARBA00022692"/>
    </source>
</evidence>
<evidence type="ECO:0000256" key="11">
    <source>
        <dbReference type="SAM" id="Phobius"/>
    </source>
</evidence>
<dbReference type="Pfam" id="PF24357">
    <property type="entry name" value="TMD0_ABC"/>
    <property type="match status" value="1"/>
</dbReference>
<dbReference type="InterPro" id="IPR027417">
    <property type="entry name" value="P-loop_NTPase"/>
</dbReference>
<evidence type="ECO:0000256" key="6">
    <source>
        <dbReference type="ARBA" id="ARBA00022741"/>
    </source>
</evidence>
<feature type="transmembrane region" description="Helical" evidence="11">
    <location>
        <begin position="1119"/>
        <end position="1140"/>
    </location>
</feature>
<dbReference type="PROSITE" id="PS50929">
    <property type="entry name" value="ABC_TM1F"/>
    <property type="match status" value="2"/>
</dbReference>
<evidence type="ECO:0000259" key="12">
    <source>
        <dbReference type="PROSITE" id="PS50893"/>
    </source>
</evidence>
<feature type="transmembrane region" description="Helical" evidence="11">
    <location>
        <begin position="250"/>
        <end position="283"/>
    </location>
</feature>
<dbReference type="SMART" id="SM00382">
    <property type="entry name" value="AAA"/>
    <property type="match status" value="2"/>
</dbReference>
<feature type="domain" description="ABC transporter" evidence="12">
    <location>
        <begin position="1216"/>
        <end position="1448"/>
    </location>
</feature>
<keyword evidence="3" id="KW-0813">Transport</keyword>
<dbReference type="GO" id="GO:0016887">
    <property type="term" value="F:ATP hydrolysis activity"/>
    <property type="evidence" value="ECO:0007669"/>
    <property type="project" value="InterPro"/>
</dbReference>
<gene>
    <name evidence="14" type="ORF">Triagg1_2517</name>
</gene>
<evidence type="ECO:0000313" key="14">
    <source>
        <dbReference type="EMBL" id="KAK4081776.1"/>
    </source>
</evidence>
<keyword evidence="7" id="KW-0067">ATP-binding</keyword>
<evidence type="ECO:0000259" key="13">
    <source>
        <dbReference type="PROSITE" id="PS50929"/>
    </source>
</evidence>
<accession>A0AAE1JBW6</accession>
<feature type="transmembrane region" description="Helical" evidence="11">
    <location>
        <begin position="885"/>
        <end position="910"/>
    </location>
</feature>
<feature type="transmembrane region" description="Helical" evidence="11">
    <location>
        <begin position="491"/>
        <end position="513"/>
    </location>
</feature>
<feature type="transmembrane region" description="Helical" evidence="11">
    <location>
        <begin position="137"/>
        <end position="157"/>
    </location>
</feature>
<reference evidence="14" key="1">
    <citation type="submission" date="2023-11" db="EMBL/GenBank/DDBJ databases">
        <title>The genome sequences of three competitors of mushroom-forming fungi.</title>
        <authorList>
            <person name="Beijen E."/>
            <person name="Ohm R.A."/>
        </authorList>
    </citation>
    <scope>NUCLEOTIDE SEQUENCE</scope>
    <source>
        <strain evidence="14">CBS 100526</strain>
    </source>
</reference>
<keyword evidence="4" id="KW-1003">Cell membrane</keyword>
<evidence type="ECO:0000256" key="10">
    <source>
        <dbReference type="ARBA" id="ARBA00023180"/>
    </source>
</evidence>
<feature type="transmembrane region" description="Helical" evidence="11">
    <location>
        <begin position="934"/>
        <end position="963"/>
    </location>
</feature>
<comment type="subcellular location">
    <subcellularLocation>
        <location evidence="1">Cell membrane</location>
        <topology evidence="1">Multi-pass membrane protein</topology>
    </subcellularLocation>
</comment>
<dbReference type="SUPFAM" id="SSF52540">
    <property type="entry name" value="P-loop containing nucleoside triphosphate hydrolases"/>
    <property type="match status" value="2"/>
</dbReference>
<evidence type="ECO:0000256" key="8">
    <source>
        <dbReference type="ARBA" id="ARBA00022989"/>
    </source>
</evidence>
<dbReference type="FunFam" id="1.20.1560.10:FF:000066">
    <property type="entry name" value="ABC multidrug transporter (Eurofung)"/>
    <property type="match status" value="1"/>
</dbReference>
<dbReference type="Pfam" id="PF00005">
    <property type="entry name" value="ABC_tran"/>
    <property type="match status" value="2"/>
</dbReference>
<feature type="transmembrane region" description="Helical" evidence="11">
    <location>
        <begin position="399"/>
        <end position="421"/>
    </location>
</feature>
<dbReference type="InterPro" id="IPR044746">
    <property type="entry name" value="ABCC_6TM_D1"/>
</dbReference>
<keyword evidence="9 11" id="KW-0472">Membrane</keyword>
<evidence type="ECO:0000313" key="15">
    <source>
        <dbReference type="Proteomes" id="UP001273209"/>
    </source>
</evidence>
<dbReference type="Pfam" id="PF00664">
    <property type="entry name" value="ABC_membrane"/>
    <property type="match status" value="1"/>
</dbReference>
<evidence type="ECO:0000256" key="3">
    <source>
        <dbReference type="ARBA" id="ARBA00022448"/>
    </source>
</evidence>
<comment type="caution">
    <text evidence="14">The sequence shown here is derived from an EMBL/GenBank/DDBJ whole genome shotgun (WGS) entry which is preliminary data.</text>
</comment>
<dbReference type="FunFam" id="3.40.50.300:FF:002145">
    <property type="entry name" value="ABC transporter (MsbA subfamily)"/>
    <property type="match status" value="1"/>
</dbReference>
<dbReference type="InterPro" id="IPR003439">
    <property type="entry name" value="ABC_transporter-like_ATP-bd"/>
</dbReference>
<dbReference type="SUPFAM" id="SSF90123">
    <property type="entry name" value="ABC transporter transmembrane region"/>
    <property type="match status" value="2"/>
</dbReference>
<dbReference type="InterPro" id="IPR056227">
    <property type="entry name" value="TMD0_ABC"/>
</dbReference>
<dbReference type="GeneID" id="87916612"/>
<evidence type="ECO:0000256" key="9">
    <source>
        <dbReference type="ARBA" id="ARBA00023136"/>
    </source>
</evidence>
<sequence>MNISAPLCAPTADAAFGPVVDAACRDGFDFTLVFEQSIFVLVPASLLVLAAPLRLIQLRKSPIKVVDHVSRVIKLSVVGCLAALQLVLIALWATHDGPARLSSVSVAAACVSFASSLMSCALSYFEHGRSLGPSSLLNVFLLVSLLLDAAVLRTVWLSLSTVAAIRAVLTASFGVKTALLVLEAREKSGHVVGRHTLAPEETSGLYSRAVFAWVAPLLRTGFRRLLRPADLFPLDEKMTSPSTQTNKHRLIFCCIVTLRSAIISVIVPRLFLLAFTICQPLVLTRFLGFLNDEAQSVNVGYGLIGAYGLVYLGIAATQALYWHQNGRCVTMLRGVLVSAIFSKVTEVSIVAVDDSAALTLMSSDVDVIGRAMRQIHEFWANVFQIAIATWLLSKQIGYAAAGPIIVSVLSLGATMFVSPLAQKYQVGWLEKTQKRVGITSAMIGHIKSIKMSGLSKHLSDTIAALRVQEITASKPFRVVGAVTSSVAQVPLLLSPVLAFAMFQGITAATGQVLDATRMFAALSLITLLAQPLFWIFEVVLDMSAAFGAFDRIQKFLASSTRDEYRTVDTANGMDSTTVHTGEEAGLIELQTPRSRTSRASLSSLTATAVEVEDATFAWTSDRQVLNNTSFSLTRGQFALLIGPVASGKTTLLKGLLGEVPYCKGKVFLASSRLSWCEQTPWILNQSIRDNITAYSHFDQDLYDQTIKACELEEDFRQLPQGDFTSVGSKGLALSGGQKQRVALARAVYSRPRIALFDDIFSGLDNATSQRIFRNLFSSTGLFRRWGTTVVLATQTVEFLASADLIIALGRESKIIEQGSFSQLLASDGYVQNLAAERAMAPHPEVQDEAISESRAEAAAPKVEYKAKQVEMKDDKRRQLGDSTVYKYYFGSIGSIFIIILLSLEIVWAFLQSFPTVWLKFWTDTNSQGHTRTGLYLGVFSALQIIGVFWFALLIWFVLVVVAAKSGVSLHHRLLLAVVSAPLSLFTTTDLGSITTRFSQDIGILDNNLPLALVVTIASFFGVLARAGLLAASSYYVAISFPFLAALYYFLQRGYLRTSRQLRLLDLEEKAPVYTQFMETLSGISTIRAFGWQNQAILKNHQLVDSSQKPFYLLIMVQRWLVLVLDLTTTALALLIVGFSVKLRGSVSVGLTGVSLVQLITMSETLNMLIQFWTSIETSIGAVARIKQFAEETPDESLPGEDQEVPANWPDKGHVVIQALEASYDESDGIKALDGVTLDLKPGDKTAIVGRTGSGKSSLLLAILRLLDPSSGTLSIDSVLLSTIPRENIRSRIVTVSQDQFVLPGTIRHNIDPSASYTDDAIVEALHAVDLWAVIDSRGGLDATFEEDMLSHGQKQLFFLARAVLKKDCGKVVLLDEASSSLDKETEQMVRTIINTHFKNHTVVSIAHHLETILDFDRVVVMDKGRVVEVGPPRELLQSAGHGKFKALWEANNRGAPN</sequence>
<feature type="domain" description="ABC transmembrane type-1" evidence="13">
    <location>
        <begin position="898"/>
        <end position="1177"/>
    </location>
</feature>
<evidence type="ECO:0000256" key="4">
    <source>
        <dbReference type="ARBA" id="ARBA00022475"/>
    </source>
</evidence>
<dbReference type="InterPro" id="IPR011527">
    <property type="entry name" value="ABC1_TM_dom"/>
</dbReference>
<organism evidence="14 15">
    <name type="scientific">Trichoderma aggressivum f. europaeum</name>
    <dbReference type="NCBI Taxonomy" id="173218"/>
    <lineage>
        <taxon>Eukaryota</taxon>
        <taxon>Fungi</taxon>
        <taxon>Dikarya</taxon>
        <taxon>Ascomycota</taxon>
        <taxon>Pezizomycotina</taxon>
        <taxon>Sordariomycetes</taxon>
        <taxon>Hypocreomycetidae</taxon>
        <taxon>Hypocreales</taxon>
        <taxon>Hypocreaceae</taxon>
        <taxon>Trichoderma</taxon>
    </lineage>
</organism>
<dbReference type="CDD" id="cd18580">
    <property type="entry name" value="ABC_6TM_ABCC_D2"/>
    <property type="match status" value="1"/>
</dbReference>
<feature type="transmembrane region" description="Helical" evidence="11">
    <location>
        <begin position="163"/>
        <end position="182"/>
    </location>
</feature>
<dbReference type="CDD" id="cd03250">
    <property type="entry name" value="ABCC_MRP_domain1"/>
    <property type="match status" value="1"/>
</dbReference>
<evidence type="ECO:0000256" key="1">
    <source>
        <dbReference type="ARBA" id="ARBA00004651"/>
    </source>
</evidence>
<feature type="transmembrane region" description="Helical" evidence="11">
    <location>
        <begin position="303"/>
        <end position="323"/>
    </location>
</feature>
<dbReference type="GO" id="GO:0005886">
    <property type="term" value="C:plasma membrane"/>
    <property type="evidence" value="ECO:0007669"/>
    <property type="project" value="UniProtKB-SubCell"/>
</dbReference>
<keyword evidence="15" id="KW-1185">Reference proteome</keyword>
<dbReference type="InterPro" id="IPR017871">
    <property type="entry name" value="ABC_transporter-like_CS"/>
</dbReference>
<feature type="transmembrane region" description="Helical" evidence="11">
    <location>
        <begin position="1034"/>
        <end position="1050"/>
    </location>
</feature>
<dbReference type="EMBL" id="JAWRVG010000006">
    <property type="protein sequence ID" value="KAK4081776.1"/>
    <property type="molecule type" value="Genomic_DNA"/>
</dbReference>
<dbReference type="PANTHER" id="PTHR24223">
    <property type="entry name" value="ATP-BINDING CASSETTE SUB-FAMILY C"/>
    <property type="match status" value="1"/>
</dbReference>
<proteinExistence type="inferred from homology"/>
<dbReference type="FunFam" id="1.20.1560.10:FF:000055">
    <property type="entry name" value="ABC multidrug transporter (Eurofung)"/>
    <property type="match status" value="1"/>
</dbReference>
<dbReference type="InterPro" id="IPR003593">
    <property type="entry name" value="AAA+_ATPase"/>
</dbReference>
<feature type="domain" description="ABC transmembrane type-1" evidence="13">
    <location>
        <begin position="270"/>
        <end position="544"/>
    </location>
</feature>
<dbReference type="InterPro" id="IPR044726">
    <property type="entry name" value="ABCC_6TM_D2"/>
</dbReference>
<keyword evidence="5 11" id="KW-0812">Transmembrane</keyword>
<dbReference type="GO" id="GO:0005524">
    <property type="term" value="F:ATP binding"/>
    <property type="evidence" value="ECO:0007669"/>
    <property type="project" value="UniProtKB-KW"/>
</dbReference>
<feature type="transmembrane region" description="Helical" evidence="11">
    <location>
        <begin position="105"/>
        <end position="125"/>
    </location>
</feature>